<dbReference type="EMBL" id="CAJVPT010001316">
    <property type="protein sequence ID" value="CAG8460355.1"/>
    <property type="molecule type" value="Genomic_DNA"/>
</dbReference>
<name>A0ACA9K975_9GLOM</name>
<evidence type="ECO:0000313" key="2">
    <source>
        <dbReference type="Proteomes" id="UP000789525"/>
    </source>
</evidence>
<sequence>MAHATIPISQATTSRALSSREPSSGLNNFASLWAHTKNESQDTSNLGDFGELWRFLSGEKEKWCNAGSTNLADMESILTSNSQPAGCKQPPLLPHSSSSEYSSEEEALVADLKAVKKKVEGYVVLTVDKGNKKAATKKGKKNKKAANAQEAKPKGTENVKTNASGAAIKKVNFNDLYYSIIPSSNHKPTQESTFLKEVQEEVDKPNGKSNPKFKIPIPIGISEDPIHVFIDNSNILAGFVAYYRQQQFLRRTPNSQPVLGKKTKPMLEYDALFTILERGRNIARRVLVASSPLYQQLDKAEDAGYEVSVLKRVKRSVSDDNTQQLDNISDYHQSNAFEMEKEQCVDELIHLKILESLLDYHAPATLVLASGDGKDADIRHSLVPRFTIRSHSSSSSSNSTKRITAPATPQKKELSFVHVNQIRPRDLAQITFYALDRPLLSFGNEQTQNIQQEWEEEDFEEESLSSSHTNSLSITLTPFYPTQSTIPMTPAEQLSIVNKFLDGVVMVEGEEIAPSIEGEKENSSLINSQEQSTTNFDERLERKRKANILYLTNIMQKRRLKMNKHKHKKLRKRQRALRKRLGK</sequence>
<reference evidence="1" key="1">
    <citation type="submission" date="2021-06" db="EMBL/GenBank/DDBJ databases">
        <authorList>
            <person name="Kallberg Y."/>
            <person name="Tangrot J."/>
            <person name="Rosling A."/>
        </authorList>
    </citation>
    <scope>NUCLEOTIDE SEQUENCE</scope>
    <source>
        <strain evidence="1">CL356</strain>
    </source>
</reference>
<dbReference type="Proteomes" id="UP000789525">
    <property type="component" value="Unassembled WGS sequence"/>
</dbReference>
<organism evidence="1 2">
    <name type="scientific">Acaulospora colombiana</name>
    <dbReference type="NCBI Taxonomy" id="27376"/>
    <lineage>
        <taxon>Eukaryota</taxon>
        <taxon>Fungi</taxon>
        <taxon>Fungi incertae sedis</taxon>
        <taxon>Mucoromycota</taxon>
        <taxon>Glomeromycotina</taxon>
        <taxon>Glomeromycetes</taxon>
        <taxon>Diversisporales</taxon>
        <taxon>Acaulosporaceae</taxon>
        <taxon>Acaulospora</taxon>
    </lineage>
</organism>
<proteinExistence type="predicted"/>
<accession>A0ACA9K975</accession>
<comment type="caution">
    <text evidence="1">The sequence shown here is derived from an EMBL/GenBank/DDBJ whole genome shotgun (WGS) entry which is preliminary data.</text>
</comment>
<keyword evidence="2" id="KW-1185">Reference proteome</keyword>
<evidence type="ECO:0000313" key="1">
    <source>
        <dbReference type="EMBL" id="CAG8460355.1"/>
    </source>
</evidence>
<gene>
    <name evidence="1" type="ORF">ACOLOM_LOCUS1145</name>
</gene>
<protein>
    <submittedName>
        <fullName evidence="1">11688_t:CDS:1</fullName>
    </submittedName>
</protein>